<evidence type="ECO:0000313" key="1">
    <source>
        <dbReference type="EMBL" id="KFD48064.1"/>
    </source>
</evidence>
<evidence type="ECO:0000313" key="2">
    <source>
        <dbReference type="EMBL" id="KFD60001.1"/>
    </source>
</evidence>
<dbReference type="EMBL" id="KL367705">
    <property type="protein sequence ID" value="KFD60001.1"/>
    <property type="molecule type" value="Genomic_DNA"/>
</dbReference>
<organism evidence="2">
    <name type="scientific">Trichuris suis</name>
    <name type="common">pig whipworm</name>
    <dbReference type="NCBI Taxonomy" id="68888"/>
    <lineage>
        <taxon>Eukaryota</taxon>
        <taxon>Metazoa</taxon>
        <taxon>Ecdysozoa</taxon>
        <taxon>Nematoda</taxon>
        <taxon>Enoplea</taxon>
        <taxon>Dorylaimia</taxon>
        <taxon>Trichinellida</taxon>
        <taxon>Trichuridae</taxon>
        <taxon>Trichuris</taxon>
    </lineage>
</organism>
<sequence>MAPFLICTQTFHQGNRAEDSEGTCEEIKVQVPTDGCTDDRERSSLEAMYSFVSIFVVLVRSSRDVSSCKKRHMTHGM</sequence>
<keyword evidence="3" id="KW-1185">Reference proteome</keyword>
<protein>
    <submittedName>
        <fullName evidence="2">Uncharacterized protein</fullName>
    </submittedName>
</protein>
<dbReference type="Proteomes" id="UP000030764">
    <property type="component" value="Unassembled WGS sequence"/>
</dbReference>
<accession>A0A085MS05</accession>
<dbReference type="Proteomes" id="UP000030758">
    <property type="component" value="Unassembled WGS sequence"/>
</dbReference>
<evidence type="ECO:0000313" key="3">
    <source>
        <dbReference type="Proteomes" id="UP000030764"/>
    </source>
</evidence>
<dbReference type="EMBL" id="KL363305">
    <property type="protein sequence ID" value="KFD48064.1"/>
    <property type="molecule type" value="Genomic_DNA"/>
</dbReference>
<reference evidence="2 3" key="1">
    <citation type="journal article" date="2014" name="Nat. Genet.">
        <title>Genome and transcriptome of the porcine whipworm Trichuris suis.</title>
        <authorList>
            <person name="Jex A.R."/>
            <person name="Nejsum P."/>
            <person name="Schwarz E.M."/>
            <person name="Hu L."/>
            <person name="Young N.D."/>
            <person name="Hall R.S."/>
            <person name="Korhonen P.K."/>
            <person name="Liao S."/>
            <person name="Thamsborg S."/>
            <person name="Xia J."/>
            <person name="Xu P."/>
            <person name="Wang S."/>
            <person name="Scheerlinck J.P."/>
            <person name="Hofmann A."/>
            <person name="Sternberg P.W."/>
            <person name="Wang J."/>
            <person name="Gasser R.B."/>
        </authorList>
    </citation>
    <scope>NUCLEOTIDE SEQUENCE [LARGE SCALE GENOMIC DNA]</scope>
    <source>
        <strain evidence="2">DCEP-RM93F</strain>
        <strain evidence="1">DCEP-RM93M</strain>
    </source>
</reference>
<gene>
    <name evidence="1" type="ORF">M513_11084</name>
    <name evidence="2" type="ORF">M514_11084</name>
</gene>
<dbReference type="AlphaFoldDB" id="A0A085MS05"/>
<name>A0A085MS05_9BILA</name>
<proteinExistence type="predicted"/>